<reference evidence="3 4" key="1">
    <citation type="submission" date="2024-04" db="EMBL/GenBank/DDBJ databases">
        <title>New Clade of Flavobacterium.</title>
        <authorList>
            <person name="Matos L."/>
            <person name="Proenca D.N."/>
            <person name="Fransisco R.M."/>
            <person name="Chung A.P."/>
            <person name="Maccario L."/>
            <person name="Sorensen S.J."/>
            <person name="Morais P.V."/>
        </authorList>
    </citation>
    <scope>NUCLEOTIDE SEQUENCE [LARGE SCALE GENOMIC DNA]</scope>
    <source>
        <strain evidence="3 4">FZUC8N2.13</strain>
    </source>
</reference>
<dbReference type="PROSITE" id="PS50943">
    <property type="entry name" value="HTH_CROC1"/>
    <property type="match status" value="1"/>
</dbReference>
<protein>
    <submittedName>
        <fullName evidence="3">Helix-turn-helix transcriptional regulator</fullName>
    </submittedName>
</protein>
<dbReference type="SMART" id="SM00530">
    <property type="entry name" value="HTH_XRE"/>
    <property type="match status" value="1"/>
</dbReference>
<dbReference type="SUPFAM" id="SSF47413">
    <property type="entry name" value="lambda repressor-like DNA-binding domains"/>
    <property type="match status" value="1"/>
</dbReference>
<feature type="domain" description="HTH cro/C1-type" evidence="2">
    <location>
        <begin position="7"/>
        <end position="62"/>
    </location>
</feature>
<dbReference type="CDD" id="cd00093">
    <property type="entry name" value="HTH_XRE"/>
    <property type="match status" value="1"/>
</dbReference>
<accession>A0ABV4TAG9</accession>
<dbReference type="InterPro" id="IPR001387">
    <property type="entry name" value="Cro/C1-type_HTH"/>
</dbReference>
<evidence type="ECO:0000313" key="3">
    <source>
        <dbReference type="EMBL" id="MFA9191098.1"/>
    </source>
</evidence>
<dbReference type="RefSeq" id="WP_373406091.1">
    <property type="nucleotide sequence ID" value="NZ_JBCFQL010000006.1"/>
</dbReference>
<name>A0ABV4TAG9_9FLAO</name>
<sequence>MDYHEKLRLFLKSKNLSQKEMSRRLDVSPTMLGRYFMGTAEFSSVFVHKLMMEFPDVDLRYIFSESEENLLKVEEAKSIYYKEQGENMITQIDSIQKQLSKLKKELAQFCHNK</sequence>
<organism evidence="3 4">
    <name type="scientific">Flavobacterium zubiriense</name>
    <dbReference type="NCBI Taxonomy" id="3138075"/>
    <lineage>
        <taxon>Bacteria</taxon>
        <taxon>Pseudomonadati</taxon>
        <taxon>Bacteroidota</taxon>
        <taxon>Flavobacteriia</taxon>
        <taxon>Flavobacteriales</taxon>
        <taxon>Flavobacteriaceae</taxon>
        <taxon>Flavobacterium</taxon>
    </lineage>
</organism>
<dbReference type="Proteomes" id="UP001574169">
    <property type="component" value="Unassembled WGS sequence"/>
</dbReference>
<gene>
    <name evidence="3" type="ORF">AAGV28_06915</name>
</gene>
<feature type="coiled-coil region" evidence="1">
    <location>
        <begin position="85"/>
        <end position="112"/>
    </location>
</feature>
<evidence type="ECO:0000256" key="1">
    <source>
        <dbReference type="SAM" id="Coils"/>
    </source>
</evidence>
<dbReference type="InterPro" id="IPR010982">
    <property type="entry name" value="Lambda_DNA-bd_dom_sf"/>
</dbReference>
<dbReference type="EMBL" id="JBCFQL010000006">
    <property type="protein sequence ID" value="MFA9191098.1"/>
    <property type="molecule type" value="Genomic_DNA"/>
</dbReference>
<comment type="caution">
    <text evidence="3">The sequence shown here is derived from an EMBL/GenBank/DDBJ whole genome shotgun (WGS) entry which is preliminary data.</text>
</comment>
<dbReference type="Gene3D" id="1.10.260.40">
    <property type="entry name" value="lambda repressor-like DNA-binding domains"/>
    <property type="match status" value="1"/>
</dbReference>
<keyword evidence="1" id="KW-0175">Coiled coil</keyword>
<proteinExistence type="predicted"/>
<evidence type="ECO:0000259" key="2">
    <source>
        <dbReference type="PROSITE" id="PS50943"/>
    </source>
</evidence>
<dbReference type="Pfam" id="PF01381">
    <property type="entry name" value="HTH_3"/>
    <property type="match status" value="1"/>
</dbReference>
<evidence type="ECO:0000313" key="4">
    <source>
        <dbReference type="Proteomes" id="UP001574169"/>
    </source>
</evidence>
<keyword evidence="4" id="KW-1185">Reference proteome</keyword>